<keyword evidence="1" id="KW-0963">Cytoplasm</keyword>
<evidence type="ECO:0000256" key="2">
    <source>
        <dbReference type="ARBA" id="ARBA00022540"/>
    </source>
</evidence>
<dbReference type="EMBL" id="JBBPBN010000047">
    <property type="protein sequence ID" value="KAK8994554.1"/>
    <property type="molecule type" value="Genomic_DNA"/>
</dbReference>
<organism evidence="7 8">
    <name type="scientific">Hibiscus sabdariffa</name>
    <name type="common">roselle</name>
    <dbReference type="NCBI Taxonomy" id="183260"/>
    <lineage>
        <taxon>Eukaryota</taxon>
        <taxon>Viridiplantae</taxon>
        <taxon>Streptophyta</taxon>
        <taxon>Embryophyta</taxon>
        <taxon>Tracheophyta</taxon>
        <taxon>Spermatophyta</taxon>
        <taxon>Magnoliopsida</taxon>
        <taxon>eudicotyledons</taxon>
        <taxon>Gunneridae</taxon>
        <taxon>Pentapetalae</taxon>
        <taxon>rosids</taxon>
        <taxon>malvids</taxon>
        <taxon>Malvales</taxon>
        <taxon>Malvaceae</taxon>
        <taxon>Malvoideae</taxon>
        <taxon>Hibiscus</taxon>
    </lineage>
</organism>
<proteinExistence type="predicted"/>
<dbReference type="InterPro" id="IPR008905">
    <property type="entry name" value="EIF3C_N_dom"/>
</dbReference>
<keyword evidence="8" id="KW-1185">Reference proteome</keyword>
<accession>A0ABR2Q1K0</accession>
<dbReference type="InterPro" id="IPR000717">
    <property type="entry name" value="PCI_dom"/>
</dbReference>
<dbReference type="InterPro" id="IPR027516">
    <property type="entry name" value="EIF3C"/>
</dbReference>
<reference evidence="7 8" key="1">
    <citation type="journal article" date="2024" name="G3 (Bethesda)">
        <title>Genome assembly of Hibiscus sabdariffa L. provides insights into metabolisms of medicinal natural products.</title>
        <authorList>
            <person name="Kim T."/>
        </authorList>
    </citation>
    <scope>NUCLEOTIDE SEQUENCE [LARGE SCALE GENOMIC DNA]</scope>
    <source>
        <strain evidence="7">TK-2024</strain>
        <tissue evidence="7">Old leaves</tissue>
    </source>
</reference>
<keyword evidence="2" id="KW-0396">Initiation factor</keyword>
<dbReference type="Pfam" id="PF05470">
    <property type="entry name" value="eIF-3c_N"/>
    <property type="match status" value="1"/>
</dbReference>
<evidence type="ECO:0000256" key="4">
    <source>
        <dbReference type="SAM" id="SignalP"/>
    </source>
</evidence>
<keyword evidence="3" id="KW-0648">Protein biosynthesis</keyword>
<evidence type="ECO:0000313" key="7">
    <source>
        <dbReference type="EMBL" id="KAK8994554.1"/>
    </source>
</evidence>
<name>A0ABR2Q1K0_9ROSI</name>
<evidence type="ECO:0000313" key="8">
    <source>
        <dbReference type="Proteomes" id="UP001396334"/>
    </source>
</evidence>
<feature type="domain" description="PCI" evidence="5">
    <location>
        <begin position="39"/>
        <end position="86"/>
    </location>
</feature>
<evidence type="ECO:0000256" key="1">
    <source>
        <dbReference type="ARBA" id="ARBA00022490"/>
    </source>
</evidence>
<evidence type="ECO:0000259" key="6">
    <source>
        <dbReference type="Pfam" id="PF05470"/>
    </source>
</evidence>
<dbReference type="Pfam" id="PF01399">
    <property type="entry name" value="PCI"/>
    <property type="match status" value="1"/>
</dbReference>
<feature type="signal peptide" evidence="4">
    <location>
        <begin position="1"/>
        <end position="20"/>
    </location>
</feature>
<keyword evidence="4" id="KW-0732">Signal</keyword>
<dbReference type="PANTHER" id="PTHR13937">
    <property type="entry name" value="EUKARYOTIC TRANSLATION INITATION FACTOR 3, SUBUNIT 8 EIF3S8 -RELATED"/>
    <property type="match status" value="1"/>
</dbReference>
<evidence type="ECO:0000259" key="5">
    <source>
        <dbReference type="Pfam" id="PF01399"/>
    </source>
</evidence>
<feature type="domain" description="Eukaryotic translation initiation factor 3 subunit C N-terminal" evidence="6">
    <location>
        <begin position="1"/>
        <end position="30"/>
    </location>
</feature>
<gene>
    <name evidence="7" type="ORF">V6N11_045635</name>
</gene>
<dbReference type="Proteomes" id="UP001396334">
    <property type="component" value="Unassembled WGS sequence"/>
</dbReference>
<evidence type="ECO:0000256" key="3">
    <source>
        <dbReference type="ARBA" id="ARBA00022917"/>
    </source>
</evidence>
<protein>
    <submittedName>
        <fullName evidence="7">Uncharacterized protein</fullName>
    </submittedName>
</protein>
<sequence>MAYRMHINLELLDAVHLTCAMLLEVPNMAGRAGIHRGRETVLEMLKAKIEEEALRTYIFRYCSSYETVSLDQLTKMFDFSDAQIHSTALTFQLTREAFGTC</sequence>
<dbReference type="PANTHER" id="PTHR13937:SF0">
    <property type="entry name" value="EUKARYOTIC TRANSLATION INITIATION FACTOR 3 SUBUNIT C-RELATED"/>
    <property type="match status" value="1"/>
</dbReference>
<comment type="caution">
    <text evidence="7">The sequence shown here is derived from an EMBL/GenBank/DDBJ whole genome shotgun (WGS) entry which is preliminary data.</text>
</comment>
<feature type="chain" id="PRO_5045752024" evidence="4">
    <location>
        <begin position="21"/>
        <end position="101"/>
    </location>
</feature>